<protein>
    <submittedName>
        <fullName evidence="1">Uncharacterized protein</fullName>
    </submittedName>
</protein>
<dbReference type="EMBL" id="QRDJ01000002">
    <property type="protein sequence ID" value="REC96665.1"/>
    <property type="molecule type" value="Genomic_DNA"/>
</dbReference>
<evidence type="ECO:0000313" key="2">
    <source>
        <dbReference type="Proteomes" id="UP000256334"/>
    </source>
</evidence>
<accession>A0A3D9E1A4</accession>
<dbReference type="Proteomes" id="UP000256334">
    <property type="component" value="Unassembled WGS sequence"/>
</dbReference>
<name>A0A3D9E1A4_9GAMM</name>
<dbReference type="AlphaFoldDB" id="A0A3D9E1A4"/>
<reference evidence="1 2" key="1">
    <citation type="submission" date="2018-07" db="EMBL/GenBank/DDBJ databases">
        <title>Genomic Encyclopedia of Type Strains, Phase IV (KMG-IV): sequencing the most valuable type-strain genomes for metagenomic binning, comparative biology and taxonomic classification.</title>
        <authorList>
            <person name="Goeker M."/>
        </authorList>
    </citation>
    <scope>NUCLEOTIDE SEQUENCE [LARGE SCALE GENOMIC DNA]</scope>
    <source>
        <strain evidence="1 2">DSM 14324</strain>
    </source>
</reference>
<dbReference type="RefSeq" id="WP_115852399.1">
    <property type="nucleotide sequence ID" value="NZ_QRDJ01000002.1"/>
</dbReference>
<proteinExistence type="predicted"/>
<evidence type="ECO:0000313" key="1">
    <source>
        <dbReference type="EMBL" id="REC96665.1"/>
    </source>
</evidence>
<comment type="caution">
    <text evidence="1">The sequence shown here is derived from an EMBL/GenBank/DDBJ whole genome shotgun (WGS) entry which is preliminary data.</text>
</comment>
<keyword evidence="2" id="KW-1185">Reference proteome</keyword>
<organism evidence="1 2">
    <name type="scientific">Kushneria indalinina DSM 14324</name>
    <dbReference type="NCBI Taxonomy" id="1122140"/>
    <lineage>
        <taxon>Bacteria</taxon>
        <taxon>Pseudomonadati</taxon>
        <taxon>Pseudomonadota</taxon>
        <taxon>Gammaproteobacteria</taxon>
        <taxon>Oceanospirillales</taxon>
        <taxon>Halomonadaceae</taxon>
        <taxon>Kushneria</taxon>
    </lineage>
</organism>
<sequence>MQDHNYSEACFAIVGKETGTDFEPIGPFNSVEHAHTYVGSDSELTVDTCRIVPLHAPAGQYTVILRRPDYLPSSVVESDFYIAHANADDPGGASEDAQRQAVYDDGGDIDPDDYAVIAVFIGHITTI</sequence>
<gene>
    <name evidence="1" type="ORF">C8D72_0010</name>
</gene>